<gene>
    <name evidence="3" type="ORF">H6G18_24100</name>
</gene>
<keyword evidence="1" id="KW-0540">Nuclease</keyword>
<dbReference type="InterPro" id="IPR007346">
    <property type="entry name" value="Endonuclease-I"/>
</dbReference>
<dbReference type="Pfam" id="PF04231">
    <property type="entry name" value="Endonuclease_1"/>
    <property type="match status" value="1"/>
</dbReference>
<accession>A0ABR8CXV4</accession>
<dbReference type="InterPro" id="IPR044925">
    <property type="entry name" value="His-Me_finger_sf"/>
</dbReference>
<dbReference type="PANTHER" id="PTHR33607:SF2">
    <property type="entry name" value="ENDONUCLEASE-1"/>
    <property type="match status" value="1"/>
</dbReference>
<evidence type="ECO:0000256" key="1">
    <source>
        <dbReference type="ARBA" id="ARBA00022722"/>
    </source>
</evidence>
<protein>
    <submittedName>
        <fullName evidence="3">Endonuclease</fullName>
    </submittedName>
</protein>
<sequence length="83" mass="9977">MGKGEVARATLYFLLRYPEQIDNRSNEYEAQRLDTLLKWHQDYPVNEHEKHRNMAIYKKQGNRNPLIDFPEWADKIEFRLGLG</sequence>
<name>A0ABR8CXV4_9NOST</name>
<evidence type="ECO:0000313" key="4">
    <source>
        <dbReference type="Proteomes" id="UP000607281"/>
    </source>
</evidence>
<keyword evidence="2" id="KW-0378">Hydrolase</keyword>
<dbReference type="Proteomes" id="UP000607281">
    <property type="component" value="Unassembled WGS sequence"/>
</dbReference>
<dbReference type="RefSeq" id="WP_190409603.1">
    <property type="nucleotide sequence ID" value="NZ_JACJRF010000080.1"/>
</dbReference>
<comment type="caution">
    <text evidence="3">The sequence shown here is derived from an EMBL/GenBank/DDBJ whole genome shotgun (WGS) entry which is preliminary data.</text>
</comment>
<dbReference type="GO" id="GO:0004519">
    <property type="term" value="F:endonuclease activity"/>
    <property type="evidence" value="ECO:0007669"/>
    <property type="project" value="UniProtKB-KW"/>
</dbReference>
<dbReference type="EMBL" id="JACJRF010000080">
    <property type="protein sequence ID" value="MBD2347189.1"/>
    <property type="molecule type" value="Genomic_DNA"/>
</dbReference>
<reference evidence="3 4" key="1">
    <citation type="journal article" date="2020" name="ISME J.">
        <title>Comparative genomics reveals insights into cyanobacterial evolution and habitat adaptation.</title>
        <authorList>
            <person name="Chen M.Y."/>
            <person name="Teng W.K."/>
            <person name="Zhao L."/>
            <person name="Hu C.X."/>
            <person name="Zhou Y.K."/>
            <person name="Han B.P."/>
            <person name="Song L.R."/>
            <person name="Shu W.S."/>
        </authorList>
    </citation>
    <scope>NUCLEOTIDE SEQUENCE [LARGE SCALE GENOMIC DNA]</scope>
    <source>
        <strain evidence="3 4">FACHB-260</strain>
    </source>
</reference>
<evidence type="ECO:0000313" key="3">
    <source>
        <dbReference type="EMBL" id="MBD2347189.1"/>
    </source>
</evidence>
<organism evidence="3 4">
    <name type="scientific">Anabaena subtropica FACHB-260</name>
    <dbReference type="NCBI Taxonomy" id="2692884"/>
    <lineage>
        <taxon>Bacteria</taxon>
        <taxon>Bacillati</taxon>
        <taxon>Cyanobacteriota</taxon>
        <taxon>Cyanophyceae</taxon>
        <taxon>Nostocales</taxon>
        <taxon>Nostocaceae</taxon>
        <taxon>Anabaena</taxon>
    </lineage>
</organism>
<keyword evidence="4" id="KW-1185">Reference proteome</keyword>
<dbReference type="PANTHER" id="PTHR33607">
    <property type="entry name" value="ENDONUCLEASE-1"/>
    <property type="match status" value="1"/>
</dbReference>
<dbReference type="SUPFAM" id="SSF54060">
    <property type="entry name" value="His-Me finger endonucleases"/>
    <property type="match status" value="1"/>
</dbReference>
<proteinExistence type="predicted"/>
<keyword evidence="3" id="KW-0255">Endonuclease</keyword>
<evidence type="ECO:0000256" key="2">
    <source>
        <dbReference type="ARBA" id="ARBA00022801"/>
    </source>
</evidence>